<dbReference type="Pfam" id="PF00067">
    <property type="entry name" value="p450"/>
    <property type="match status" value="1"/>
</dbReference>
<sequence>MTGAAQARPRDEVVERQLKTRADHAFDPLDPETVRNPGPAYSELAAKCPFYHYQGDEYQFYITSDYKEIRDKVLSDNPVWSFKWGDGPIDWAEFSDFGILTDPPFHLEYIAALRKGMTPSRMKFYQPEVEAIAEELVAGLEARADKSGNFHDLFALPLPARTMCFMLGADQAMYADYKRWADELQSLLFNDKNPAAEQSLIAEIMPHFMGLIEERKTLLRDAGIDDPTHEHWGTVLPFDYISLGLVSRVEGRRFNDQELFQICTAFLTGGQETTTSLLTNVVWRLLEKPELWEQLKADPDLVENAIEESLRFDPPINSHFRTSLCPVTMHGAELPERSKLMFSMMGANRDPAIFEDPDTFRIDRPLNQVKRHLSFGYGVHFCLGAPIARLEAQIGLRKLVERLPHLRLTGETERIDSWMYWGRRRLPVAWG</sequence>
<evidence type="ECO:0000256" key="2">
    <source>
        <dbReference type="RuleBase" id="RU000461"/>
    </source>
</evidence>
<comment type="similarity">
    <text evidence="1 2">Belongs to the cytochrome P450 family.</text>
</comment>
<dbReference type="Proteomes" id="UP000189818">
    <property type="component" value="Unassembled WGS sequence"/>
</dbReference>
<protein>
    <submittedName>
        <fullName evidence="3">Cytochrome P450</fullName>
    </submittedName>
</protein>
<dbReference type="Gene3D" id="1.10.630.10">
    <property type="entry name" value="Cytochrome P450"/>
    <property type="match status" value="1"/>
</dbReference>
<evidence type="ECO:0000313" key="4">
    <source>
        <dbReference type="Proteomes" id="UP000189818"/>
    </source>
</evidence>
<dbReference type="GO" id="GO:0036199">
    <property type="term" value="F:cholest-4-en-3-one 26-monooxygenase activity"/>
    <property type="evidence" value="ECO:0007669"/>
    <property type="project" value="TreeGrafter"/>
</dbReference>
<keyword evidence="2" id="KW-0503">Monooxygenase</keyword>
<dbReference type="SUPFAM" id="SSF48264">
    <property type="entry name" value="Cytochrome P450"/>
    <property type="match status" value="1"/>
</dbReference>
<name>A0A1T5A6I6_9SPHN</name>
<dbReference type="STRING" id="439228.SAMN06295920_101624"/>
<reference evidence="4" key="1">
    <citation type="submission" date="2017-02" db="EMBL/GenBank/DDBJ databases">
        <authorList>
            <person name="Varghese N."/>
            <person name="Submissions S."/>
        </authorList>
    </citation>
    <scope>NUCLEOTIDE SEQUENCE [LARGE SCALE GENOMIC DNA]</scope>
    <source>
        <strain evidence="4">UM2</strain>
    </source>
</reference>
<dbReference type="GO" id="GO:0020037">
    <property type="term" value="F:heme binding"/>
    <property type="evidence" value="ECO:0007669"/>
    <property type="project" value="InterPro"/>
</dbReference>
<dbReference type="InterPro" id="IPR036396">
    <property type="entry name" value="Cyt_P450_sf"/>
</dbReference>
<evidence type="ECO:0000313" key="3">
    <source>
        <dbReference type="EMBL" id="SKB30367.1"/>
    </source>
</evidence>
<keyword evidence="2" id="KW-0479">Metal-binding</keyword>
<dbReference type="PANTHER" id="PTHR46696:SF4">
    <property type="entry name" value="BIOTIN BIOSYNTHESIS CYTOCHROME P450"/>
    <property type="match status" value="1"/>
</dbReference>
<dbReference type="RefSeq" id="WP_079646545.1">
    <property type="nucleotide sequence ID" value="NZ_FUYM01000001.1"/>
</dbReference>
<dbReference type="OrthoDB" id="5522954at2"/>
<dbReference type="PROSITE" id="PS00086">
    <property type="entry name" value="CYTOCHROME_P450"/>
    <property type="match status" value="1"/>
</dbReference>
<organism evidence="3 4">
    <name type="scientific">Rhizorhabdus histidinilytica</name>
    <dbReference type="NCBI Taxonomy" id="439228"/>
    <lineage>
        <taxon>Bacteria</taxon>
        <taxon>Pseudomonadati</taxon>
        <taxon>Pseudomonadota</taxon>
        <taxon>Alphaproteobacteria</taxon>
        <taxon>Sphingomonadales</taxon>
        <taxon>Sphingomonadaceae</taxon>
        <taxon>Rhizorhabdus</taxon>
    </lineage>
</organism>
<gene>
    <name evidence="3" type="ORF">SAMN06295920_101624</name>
</gene>
<keyword evidence="2" id="KW-0408">Iron</keyword>
<proteinExistence type="inferred from homology"/>
<dbReference type="AlphaFoldDB" id="A0A1T5A6I6"/>
<accession>A0A1T5A6I6</accession>
<dbReference type="InterPro" id="IPR002397">
    <property type="entry name" value="Cyt_P450_B"/>
</dbReference>
<dbReference type="GO" id="GO:0005506">
    <property type="term" value="F:iron ion binding"/>
    <property type="evidence" value="ECO:0007669"/>
    <property type="project" value="InterPro"/>
</dbReference>
<dbReference type="GO" id="GO:0008395">
    <property type="term" value="F:steroid hydroxylase activity"/>
    <property type="evidence" value="ECO:0007669"/>
    <property type="project" value="TreeGrafter"/>
</dbReference>
<keyword evidence="2" id="KW-0349">Heme</keyword>
<dbReference type="InterPro" id="IPR017972">
    <property type="entry name" value="Cyt_P450_CS"/>
</dbReference>
<dbReference type="InterPro" id="IPR001128">
    <property type="entry name" value="Cyt_P450"/>
</dbReference>
<dbReference type="PANTHER" id="PTHR46696">
    <property type="entry name" value="P450, PUTATIVE (EUROFUNG)-RELATED"/>
    <property type="match status" value="1"/>
</dbReference>
<keyword evidence="2" id="KW-0560">Oxidoreductase</keyword>
<dbReference type="PRINTS" id="PR00385">
    <property type="entry name" value="P450"/>
</dbReference>
<keyword evidence="4" id="KW-1185">Reference proteome</keyword>
<dbReference type="EMBL" id="FUYM01000001">
    <property type="protein sequence ID" value="SKB30367.1"/>
    <property type="molecule type" value="Genomic_DNA"/>
</dbReference>
<evidence type="ECO:0000256" key="1">
    <source>
        <dbReference type="ARBA" id="ARBA00010617"/>
    </source>
</evidence>
<dbReference type="GO" id="GO:0006707">
    <property type="term" value="P:cholesterol catabolic process"/>
    <property type="evidence" value="ECO:0007669"/>
    <property type="project" value="TreeGrafter"/>
</dbReference>
<dbReference type="PRINTS" id="PR00359">
    <property type="entry name" value="BP450"/>
</dbReference>